<keyword evidence="2" id="KW-1185">Reference proteome</keyword>
<comment type="caution">
    <text evidence="1">The sequence shown here is derived from an EMBL/GenBank/DDBJ whole genome shotgun (WGS) entry which is preliminary data.</text>
</comment>
<gene>
    <name evidence="1" type="ORF">ACFO6X_14020</name>
</gene>
<evidence type="ECO:0000313" key="1">
    <source>
        <dbReference type="EMBL" id="MFC4790096.1"/>
    </source>
</evidence>
<name>A0ABV9QES2_9BURK</name>
<dbReference type="EMBL" id="JBHSHJ010000013">
    <property type="protein sequence ID" value="MFC4790096.1"/>
    <property type="molecule type" value="Genomic_DNA"/>
</dbReference>
<proteinExistence type="predicted"/>
<dbReference type="RefSeq" id="WP_382434131.1">
    <property type="nucleotide sequence ID" value="NZ_JBHSHJ010000013.1"/>
</dbReference>
<protein>
    <submittedName>
        <fullName evidence="1">Uncharacterized protein</fullName>
    </submittedName>
</protein>
<accession>A0ABV9QES2</accession>
<dbReference type="Proteomes" id="UP001596001">
    <property type="component" value="Unassembled WGS sequence"/>
</dbReference>
<organism evidence="1 2">
    <name type="scientific">Giesbergeria sinuosa</name>
    <dbReference type="NCBI Taxonomy" id="80883"/>
    <lineage>
        <taxon>Bacteria</taxon>
        <taxon>Pseudomonadati</taxon>
        <taxon>Pseudomonadota</taxon>
        <taxon>Betaproteobacteria</taxon>
        <taxon>Burkholderiales</taxon>
        <taxon>Comamonadaceae</taxon>
        <taxon>Giesbergeria</taxon>
    </lineage>
</organism>
<sequence>MAIPVVLARIKVKAVQEVLITILVVVGGEASVTETEETVDLVEMVLMGL</sequence>
<evidence type="ECO:0000313" key="2">
    <source>
        <dbReference type="Proteomes" id="UP001596001"/>
    </source>
</evidence>
<reference evidence="2" key="1">
    <citation type="journal article" date="2019" name="Int. J. Syst. Evol. Microbiol.">
        <title>The Global Catalogue of Microorganisms (GCM) 10K type strain sequencing project: providing services to taxonomists for standard genome sequencing and annotation.</title>
        <authorList>
            <consortium name="The Broad Institute Genomics Platform"/>
            <consortium name="The Broad Institute Genome Sequencing Center for Infectious Disease"/>
            <person name="Wu L."/>
            <person name="Ma J."/>
        </authorList>
    </citation>
    <scope>NUCLEOTIDE SEQUENCE [LARGE SCALE GENOMIC DNA]</scope>
    <source>
        <strain evidence="2">CCUG 49452</strain>
    </source>
</reference>